<organism evidence="3 4">
    <name type="scientific">Homarus americanus</name>
    <name type="common">American lobster</name>
    <dbReference type="NCBI Taxonomy" id="6706"/>
    <lineage>
        <taxon>Eukaryota</taxon>
        <taxon>Metazoa</taxon>
        <taxon>Ecdysozoa</taxon>
        <taxon>Arthropoda</taxon>
        <taxon>Crustacea</taxon>
        <taxon>Multicrustacea</taxon>
        <taxon>Malacostraca</taxon>
        <taxon>Eumalacostraca</taxon>
        <taxon>Eucarida</taxon>
        <taxon>Decapoda</taxon>
        <taxon>Pleocyemata</taxon>
        <taxon>Astacidea</taxon>
        <taxon>Nephropoidea</taxon>
        <taxon>Nephropidae</taxon>
        <taxon>Homarus</taxon>
    </lineage>
</organism>
<accession>A0A8J5JQ61</accession>
<feature type="non-terminal residue" evidence="3">
    <location>
        <position position="1"/>
    </location>
</feature>
<dbReference type="AlphaFoldDB" id="A0A8J5JQ61"/>
<feature type="signal peptide" evidence="2">
    <location>
        <begin position="1"/>
        <end position="21"/>
    </location>
</feature>
<keyword evidence="2" id="KW-0732">Signal</keyword>
<sequence>GNNYLKRVWWWILMMCGAKRGYKNDHHIDENYDNKEFFGDFYEYSYHDSNGDDHSSFHADEGHHHAKDDHAKDDHSKGHHAKDDHYKGHHSKDDHYKSQHGHTAGGYGHGDGT</sequence>
<reference evidence="3" key="1">
    <citation type="journal article" date="2021" name="Sci. Adv.">
        <title>The American lobster genome reveals insights on longevity, neural, and immune adaptations.</title>
        <authorList>
            <person name="Polinski J.M."/>
            <person name="Zimin A.V."/>
            <person name="Clark K.F."/>
            <person name="Kohn A.B."/>
            <person name="Sadowski N."/>
            <person name="Timp W."/>
            <person name="Ptitsyn A."/>
            <person name="Khanna P."/>
            <person name="Romanova D.Y."/>
            <person name="Williams P."/>
            <person name="Greenwood S.J."/>
            <person name="Moroz L.L."/>
            <person name="Walt D.R."/>
            <person name="Bodnar A.G."/>
        </authorList>
    </citation>
    <scope>NUCLEOTIDE SEQUENCE</scope>
    <source>
        <strain evidence="3">GMGI-L3</strain>
    </source>
</reference>
<dbReference type="Proteomes" id="UP000747542">
    <property type="component" value="Unassembled WGS sequence"/>
</dbReference>
<evidence type="ECO:0000313" key="3">
    <source>
        <dbReference type="EMBL" id="KAG7158788.1"/>
    </source>
</evidence>
<protein>
    <submittedName>
        <fullName evidence="3">Putative NFX1-type zinc finger-containing protein 1-like 2</fullName>
    </submittedName>
</protein>
<keyword evidence="4" id="KW-1185">Reference proteome</keyword>
<name>A0A8J5JQ61_HOMAM</name>
<evidence type="ECO:0000313" key="4">
    <source>
        <dbReference type="Proteomes" id="UP000747542"/>
    </source>
</evidence>
<feature type="compositionally biased region" description="Basic and acidic residues" evidence="1">
    <location>
        <begin position="53"/>
        <end position="97"/>
    </location>
</feature>
<evidence type="ECO:0000256" key="2">
    <source>
        <dbReference type="SAM" id="SignalP"/>
    </source>
</evidence>
<gene>
    <name evidence="3" type="primary">ZNFX1-L2</name>
    <name evidence="3" type="ORF">Hamer_G011464</name>
</gene>
<feature type="chain" id="PRO_5035329424" evidence="2">
    <location>
        <begin position="22"/>
        <end position="113"/>
    </location>
</feature>
<feature type="region of interest" description="Disordered" evidence="1">
    <location>
        <begin position="53"/>
        <end position="113"/>
    </location>
</feature>
<feature type="compositionally biased region" description="Gly residues" evidence="1">
    <location>
        <begin position="103"/>
        <end position="113"/>
    </location>
</feature>
<dbReference type="EMBL" id="JAHLQT010034478">
    <property type="protein sequence ID" value="KAG7158788.1"/>
    <property type="molecule type" value="Genomic_DNA"/>
</dbReference>
<comment type="caution">
    <text evidence="3">The sequence shown here is derived from an EMBL/GenBank/DDBJ whole genome shotgun (WGS) entry which is preliminary data.</text>
</comment>
<proteinExistence type="predicted"/>
<evidence type="ECO:0000256" key="1">
    <source>
        <dbReference type="SAM" id="MobiDB-lite"/>
    </source>
</evidence>